<comment type="similarity">
    <text evidence="2">Belongs to the MscS (TC 1.A.23) family.</text>
</comment>
<dbReference type="OrthoDB" id="31543at2157"/>
<organism evidence="11 12">
    <name type="scientific">Candidatus Halobonum tyrrellensis G22</name>
    <dbReference type="NCBI Taxonomy" id="1324957"/>
    <lineage>
        <taxon>Archaea</taxon>
        <taxon>Methanobacteriati</taxon>
        <taxon>Methanobacteriota</taxon>
        <taxon>Stenosarchaea group</taxon>
        <taxon>Halobacteria</taxon>
        <taxon>Halobacteriales</taxon>
        <taxon>Haloferacaceae</taxon>
        <taxon>Candidatus Halobonum</taxon>
    </lineage>
</organism>
<dbReference type="PANTHER" id="PTHR30221">
    <property type="entry name" value="SMALL-CONDUCTANCE MECHANOSENSITIVE CHANNEL"/>
    <property type="match status" value="1"/>
</dbReference>
<feature type="compositionally biased region" description="Basic and acidic residues" evidence="7">
    <location>
        <begin position="291"/>
        <end position="308"/>
    </location>
</feature>
<dbReference type="GO" id="GO:0008381">
    <property type="term" value="F:mechanosensitive monoatomic ion channel activity"/>
    <property type="evidence" value="ECO:0007669"/>
    <property type="project" value="InterPro"/>
</dbReference>
<evidence type="ECO:0000256" key="3">
    <source>
        <dbReference type="ARBA" id="ARBA00022475"/>
    </source>
</evidence>
<keyword evidence="3" id="KW-1003">Cell membrane</keyword>
<feature type="transmembrane region" description="Helical" evidence="8">
    <location>
        <begin position="70"/>
        <end position="90"/>
    </location>
</feature>
<evidence type="ECO:0000259" key="9">
    <source>
        <dbReference type="Pfam" id="PF00924"/>
    </source>
</evidence>
<keyword evidence="12" id="KW-1185">Reference proteome</keyword>
<proteinExistence type="inferred from homology"/>
<comment type="subcellular location">
    <subcellularLocation>
        <location evidence="1">Cell membrane</location>
        <topology evidence="1">Multi-pass membrane protein</topology>
    </subcellularLocation>
</comment>
<dbReference type="SUPFAM" id="SSF82689">
    <property type="entry name" value="Mechanosensitive channel protein MscS (YggB), C-terminal domain"/>
    <property type="match status" value="1"/>
</dbReference>
<dbReference type="InterPro" id="IPR045275">
    <property type="entry name" value="MscS_archaea/bacteria_type"/>
</dbReference>
<comment type="caution">
    <text evidence="11">The sequence shown here is derived from an EMBL/GenBank/DDBJ whole genome shotgun (WGS) entry which is preliminary data.</text>
</comment>
<dbReference type="EMBL" id="ASGZ01000055">
    <property type="protein sequence ID" value="ESP87598.1"/>
    <property type="molecule type" value="Genomic_DNA"/>
</dbReference>
<evidence type="ECO:0000313" key="12">
    <source>
        <dbReference type="Proteomes" id="UP000017840"/>
    </source>
</evidence>
<evidence type="ECO:0000256" key="7">
    <source>
        <dbReference type="SAM" id="MobiDB-lite"/>
    </source>
</evidence>
<feature type="transmembrane region" description="Helical" evidence="8">
    <location>
        <begin position="30"/>
        <end position="49"/>
    </location>
</feature>
<dbReference type="SUPFAM" id="SSF50182">
    <property type="entry name" value="Sm-like ribonucleoproteins"/>
    <property type="match status" value="1"/>
</dbReference>
<dbReference type="Pfam" id="PF21082">
    <property type="entry name" value="MS_channel_3rd"/>
    <property type="match status" value="1"/>
</dbReference>
<dbReference type="Pfam" id="PF00924">
    <property type="entry name" value="MS_channel_2nd"/>
    <property type="match status" value="1"/>
</dbReference>
<evidence type="ECO:0000256" key="1">
    <source>
        <dbReference type="ARBA" id="ARBA00004651"/>
    </source>
</evidence>
<feature type="region of interest" description="Disordered" evidence="7">
    <location>
        <begin position="284"/>
        <end position="308"/>
    </location>
</feature>
<evidence type="ECO:0000256" key="2">
    <source>
        <dbReference type="ARBA" id="ARBA00008017"/>
    </source>
</evidence>
<evidence type="ECO:0000256" key="8">
    <source>
        <dbReference type="SAM" id="Phobius"/>
    </source>
</evidence>
<keyword evidence="6 8" id="KW-0472">Membrane</keyword>
<sequence>MRPLPFGLQTWLPGGPLPEPFTAYTGSVEAAVAFLLVAAAVYLVGRLVVEPSVVRVVRARNRRNPTLQSAVETYLGYAVVVVALFAGFVSGGYTSLANPALVVAALTVALGVAGREVLGSLISGLFLIADPDFNVGDFVSWPNGEGTVQEVDFRVTRIRTPAYETLTVPNTELTTNSLTRPFGRKRARIDETIHLAYDDDVELARELLAGIAREDDRVLADPEPNAIVDTLGEGSVTLRAVFWVDDPTGERVYGARVRFRERALERLPAAGIELGAAATQSLSGALAVSATEERDDRDRTDGEGGTRP</sequence>
<protein>
    <submittedName>
        <fullName evidence="11">Small-conductance mechanosensitive channel</fullName>
    </submittedName>
</protein>
<dbReference type="eggNOG" id="arCOG01568">
    <property type="taxonomic scope" value="Archaea"/>
</dbReference>
<dbReference type="InterPro" id="IPR006685">
    <property type="entry name" value="MscS_channel_2nd"/>
</dbReference>
<evidence type="ECO:0000256" key="4">
    <source>
        <dbReference type="ARBA" id="ARBA00022692"/>
    </source>
</evidence>
<dbReference type="Gene3D" id="1.10.287.1260">
    <property type="match status" value="1"/>
</dbReference>
<evidence type="ECO:0000256" key="6">
    <source>
        <dbReference type="ARBA" id="ARBA00023136"/>
    </source>
</evidence>
<dbReference type="InterPro" id="IPR010920">
    <property type="entry name" value="LSM_dom_sf"/>
</dbReference>
<dbReference type="Proteomes" id="UP000017840">
    <property type="component" value="Unassembled WGS sequence"/>
</dbReference>
<feature type="domain" description="Mechanosensitive ion channel MscS" evidence="9">
    <location>
        <begin position="117"/>
        <end position="178"/>
    </location>
</feature>
<dbReference type="InterPro" id="IPR049278">
    <property type="entry name" value="MS_channel_C"/>
</dbReference>
<name>V4HC21_9EURY</name>
<keyword evidence="4 8" id="KW-0812">Transmembrane</keyword>
<evidence type="ECO:0000313" key="11">
    <source>
        <dbReference type="EMBL" id="ESP87598.1"/>
    </source>
</evidence>
<dbReference type="STRING" id="1324957.K933_13172"/>
<reference evidence="11 12" key="1">
    <citation type="journal article" date="2013" name="Genome Announc.">
        <title>Draft Genome Sequence of 'Candidatus Halobonum tyrrellensis' Strain G22, Isolated from the Hypersaline Waters of Lake Tyrrell, Australia.</title>
        <authorList>
            <person name="Ugalde J.A."/>
            <person name="Narasingarao P."/>
            <person name="Kuo S."/>
            <person name="Podell S."/>
            <person name="Allen E.E."/>
        </authorList>
    </citation>
    <scope>NUCLEOTIDE SEQUENCE [LARGE SCALE GENOMIC DNA]</scope>
    <source>
        <strain evidence="11 12">G22</strain>
    </source>
</reference>
<accession>V4HC21</accession>
<keyword evidence="5 8" id="KW-1133">Transmembrane helix</keyword>
<dbReference type="AlphaFoldDB" id="V4HC21"/>
<dbReference type="PANTHER" id="PTHR30221:SF1">
    <property type="entry name" value="SMALL-CONDUCTANCE MECHANOSENSITIVE CHANNEL"/>
    <property type="match status" value="1"/>
</dbReference>
<dbReference type="InterPro" id="IPR023408">
    <property type="entry name" value="MscS_beta-dom_sf"/>
</dbReference>
<dbReference type="InterPro" id="IPR011066">
    <property type="entry name" value="MscS_channel_C_sf"/>
</dbReference>
<dbReference type="GO" id="GO:0005886">
    <property type="term" value="C:plasma membrane"/>
    <property type="evidence" value="ECO:0007669"/>
    <property type="project" value="UniProtKB-SubCell"/>
</dbReference>
<dbReference type="RefSeq" id="WP_023395209.1">
    <property type="nucleotide sequence ID" value="NZ_ASGZ01000055.1"/>
</dbReference>
<gene>
    <name evidence="11" type="ORF">K933_13172</name>
</gene>
<dbReference type="Gene3D" id="3.30.70.100">
    <property type="match status" value="1"/>
</dbReference>
<evidence type="ECO:0000256" key="5">
    <source>
        <dbReference type="ARBA" id="ARBA00022989"/>
    </source>
</evidence>
<evidence type="ECO:0000259" key="10">
    <source>
        <dbReference type="Pfam" id="PF21082"/>
    </source>
</evidence>
<dbReference type="Gene3D" id="2.30.30.60">
    <property type="match status" value="1"/>
</dbReference>
<feature type="domain" description="Mechanosensitive ion channel MscS C-terminal" evidence="10">
    <location>
        <begin position="192"/>
        <end position="273"/>
    </location>
</feature>